<evidence type="ECO:0000313" key="2">
    <source>
        <dbReference type="Proteomes" id="UP000194798"/>
    </source>
</evidence>
<protein>
    <submittedName>
        <fullName evidence="1">Uncharacterized protein</fullName>
    </submittedName>
</protein>
<dbReference type="OrthoDB" id="3199629at2"/>
<organism evidence="1 2">
    <name type="scientific">Thioflexithrix psekupsensis</name>
    <dbReference type="NCBI Taxonomy" id="1570016"/>
    <lineage>
        <taxon>Bacteria</taxon>
        <taxon>Pseudomonadati</taxon>
        <taxon>Pseudomonadota</taxon>
        <taxon>Gammaproteobacteria</taxon>
        <taxon>Thiotrichales</taxon>
        <taxon>Thioflexithrix</taxon>
    </lineage>
</organism>
<keyword evidence="2" id="KW-1185">Reference proteome</keyword>
<proteinExistence type="predicted"/>
<dbReference type="Proteomes" id="UP000194798">
    <property type="component" value="Unassembled WGS sequence"/>
</dbReference>
<dbReference type="AlphaFoldDB" id="A0A251X7E7"/>
<sequence length="191" mass="21507">MTPRVSVANNTVILSDKLAAIVESNFPHFSKKIDHALTEEAATELDESVDREIDAVFEAVYVQIPKFADFHYSLTGEYTQLLSMVTHDTDKKALEILFNEANFDERLNQAFANVGDDANVIVTKALEKIDHQAKADFGFTQDEMGLINQTLRITQADVLKRFDFSVNSVRFAGVGVGAWWRLARWVRKPLA</sequence>
<reference evidence="1 2" key="1">
    <citation type="submission" date="2016-12" db="EMBL/GenBank/DDBJ databases">
        <title>Thioflexothrix psekupsii D3 genome sequencing and assembly.</title>
        <authorList>
            <person name="Fomenkov A."/>
            <person name="Vincze T."/>
            <person name="Grabovich M."/>
            <person name="Anton B.P."/>
            <person name="Dubinina G."/>
            <person name="Orlova M."/>
            <person name="Belousova E."/>
            <person name="Roberts R.J."/>
        </authorList>
    </citation>
    <scope>NUCLEOTIDE SEQUENCE [LARGE SCALE GENOMIC DNA]</scope>
    <source>
        <strain evidence="1">D3</strain>
    </source>
</reference>
<gene>
    <name evidence="1" type="ORF">TPSD3_05835</name>
</gene>
<evidence type="ECO:0000313" key="1">
    <source>
        <dbReference type="EMBL" id="OUD13865.1"/>
    </source>
</evidence>
<dbReference type="RefSeq" id="WP_086487647.1">
    <property type="nucleotide sequence ID" value="NZ_MSLT01000012.1"/>
</dbReference>
<dbReference type="EMBL" id="MSLT01000012">
    <property type="protein sequence ID" value="OUD13865.1"/>
    <property type="molecule type" value="Genomic_DNA"/>
</dbReference>
<name>A0A251X7E7_9GAMM</name>
<comment type="caution">
    <text evidence="1">The sequence shown here is derived from an EMBL/GenBank/DDBJ whole genome shotgun (WGS) entry which is preliminary data.</text>
</comment>
<accession>A0A251X7E7</accession>